<evidence type="ECO:0000313" key="10">
    <source>
        <dbReference type="EMBL" id="AVK72313.1"/>
    </source>
</evidence>
<dbReference type="InterPro" id="IPR023213">
    <property type="entry name" value="CAT-like_dom_sf"/>
</dbReference>
<dbReference type="Gene3D" id="3.30.559.10">
    <property type="entry name" value="Chloramphenicol acetyltransferase-like domain"/>
    <property type="match status" value="1"/>
</dbReference>
<evidence type="ECO:0000256" key="3">
    <source>
        <dbReference type="ARBA" id="ARBA00022979"/>
    </source>
</evidence>
<evidence type="ECO:0000259" key="9">
    <source>
        <dbReference type="Pfam" id="PF00755"/>
    </source>
</evidence>
<dbReference type="GO" id="GO:0008292">
    <property type="term" value="P:acetylcholine biosynthetic process"/>
    <property type="evidence" value="ECO:0007669"/>
    <property type="project" value="TreeGrafter"/>
</dbReference>
<evidence type="ECO:0000256" key="8">
    <source>
        <dbReference type="RuleBase" id="RU003801"/>
    </source>
</evidence>
<dbReference type="PANTHER" id="PTHR22589">
    <property type="entry name" value="CARNITINE O-ACYLTRANSFERASE"/>
    <property type="match status" value="1"/>
</dbReference>
<organism evidence="10">
    <name type="scientific">Isodiametra pulchra</name>
    <name type="common">Acoelomorph flatworm</name>
    <name type="synonym">Convoluta pulchra</name>
    <dbReference type="NCBI Taxonomy" id="504439"/>
    <lineage>
        <taxon>Eukaryota</taxon>
        <taxon>Metazoa</taxon>
        <taxon>Xenacoelomorpha</taxon>
        <taxon>Acoelomorpha</taxon>
        <taxon>Acoela</taxon>
        <taxon>Isodiametridae</taxon>
        <taxon>Isodiametra</taxon>
    </lineage>
</organism>
<evidence type="ECO:0000256" key="5">
    <source>
        <dbReference type="ARBA" id="ARBA00039091"/>
    </source>
</evidence>
<dbReference type="InterPro" id="IPR039551">
    <property type="entry name" value="Cho/carn_acyl_trans"/>
</dbReference>
<dbReference type="InterPro" id="IPR042231">
    <property type="entry name" value="Cho/carn_acyl_trans_2"/>
</dbReference>
<dbReference type="GO" id="GO:0043005">
    <property type="term" value="C:neuron projection"/>
    <property type="evidence" value="ECO:0007669"/>
    <property type="project" value="TreeGrafter"/>
</dbReference>
<evidence type="ECO:0000256" key="6">
    <source>
        <dbReference type="ARBA" id="ARBA00040495"/>
    </source>
</evidence>
<dbReference type="GO" id="GO:0004102">
    <property type="term" value="F:choline O-acetyltransferase activity"/>
    <property type="evidence" value="ECO:0007669"/>
    <property type="project" value="UniProtKB-EC"/>
</dbReference>
<feature type="active site" description="Proton acceptor" evidence="7">
    <location>
        <position position="344"/>
    </location>
</feature>
<dbReference type="GO" id="GO:0045202">
    <property type="term" value="C:synapse"/>
    <property type="evidence" value="ECO:0007669"/>
    <property type="project" value="GOC"/>
</dbReference>
<protein>
    <recommendedName>
        <fullName evidence="6">Choline O-acetyltransferase</fullName>
        <ecNumber evidence="5">2.3.1.6</ecNumber>
    </recommendedName>
</protein>
<reference evidence="10" key="1">
    <citation type="journal article" date="2018" name="Nature">
        <title>Convergent evolution of bilaterian nerve cords.</title>
        <authorList>
            <person name="Martin-Duran J.M."/>
            <person name="Pang K."/>
            <person name="Borve A."/>
            <person name="Le H.S."/>
            <person name="Furu A."/>
            <person name="Cannon J.T."/>
            <person name="Jondelius U."/>
            <person name="Hejnol A."/>
        </authorList>
    </citation>
    <scope>NUCLEOTIDE SEQUENCE</scope>
</reference>
<evidence type="ECO:0000256" key="1">
    <source>
        <dbReference type="ARBA" id="ARBA00005232"/>
    </source>
</evidence>
<evidence type="ECO:0000256" key="7">
    <source>
        <dbReference type="PIRSR" id="PIRSR600542-1"/>
    </source>
</evidence>
<dbReference type="PROSITE" id="PS00440">
    <property type="entry name" value="ACYLTRANSF_C_2"/>
    <property type="match status" value="1"/>
</dbReference>
<dbReference type="Pfam" id="PF00755">
    <property type="entry name" value="Carn_acyltransf"/>
    <property type="match status" value="1"/>
</dbReference>
<comment type="similarity">
    <text evidence="1 8">Belongs to the carnitine/choline acetyltransferase family.</text>
</comment>
<dbReference type="GO" id="GO:0005737">
    <property type="term" value="C:cytoplasm"/>
    <property type="evidence" value="ECO:0007669"/>
    <property type="project" value="TreeGrafter"/>
</dbReference>
<dbReference type="InterPro" id="IPR000542">
    <property type="entry name" value="Carn_acyl_trans"/>
</dbReference>
<keyword evidence="3" id="KW-0530">Neurotransmitter biosynthesis</keyword>
<dbReference type="Gene3D" id="3.30.559.70">
    <property type="entry name" value="Choline/Carnitine o-acyltransferase, domain 2"/>
    <property type="match status" value="1"/>
</dbReference>
<name>A0A2P1DVA2_ISOPU</name>
<dbReference type="AlphaFoldDB" id="A0A2P1DVA2"/>
<evidence type="ECO:0000256" key="4">
    <source>
        <dbReference type="ARBA" id="ARBA00023315"/>
    </source>
</evidence>
<keyword evidence="4 8" id="KW-0012">Acyltransferase</keyword>
<accession>A0A2P1DVA2</accession>
<feature type="domain" description="Choline/carnitine acyltransferase" evidence="9">
    <location>
        <begin position="34"/>
        <end position="611"/>
    </location>
</feature>
<keyword evidence="2 8" id="KW-0808">Transferase</keyword>
<proteinExistence type="evidence at transcript level"/>
<dbReference type="EC" id="2.3.1.6" evidence="5"/>
<dbReference type="GO" id="GO:0007274">
    <property type="term" value="P:neuromuscular synaptic transmission"/>
    <property type="evidence" value="ECO:0007669"/>
    <property type="project" value="TreeGrafter"/>
</dbReference>
<sequence>MSKENIGDQICDYDDHQNFSTTNHLYQLRLGKQPVPDLASSIEDFLLHSGAVLSQSDQSTLTQLAHEFVATRGPSLVEKLANSTHGPTANWSYGPWVRDMYLRCRKPLPVYSNPAMLVERRAFLTENHWLRFAARVVCELLRYRHMLITGKTGLEYVRSLEFAGGKQPLCMEQYRSLFTSCRRPGEELDSQVRFPDNFSLAHRLHVIVAFRGKLYTVRLEAADEGVPDLEPLAASLREIVHAGRNAAMGVGDELGLLTGAPRHEWAHVYNSLCKVEKNACNIRELESAVLVLCLDEEADGSPDDSRDLTRLLTGGEHSQSNRWFDKAIQVIVGSDGLLGVNVEHSTAEGVVLVRIMQQVLANLQEETCTETNGDCNGVDGNKVIPLDWVINAKLASKIKETAANQKRLLNDLSIRKVVLDDIGKRWIKSRGVNPDVFVQILLQLTYHACHGQLCHTYESASLRRFERGRVDNIRSNNPAVLRLAQAISQHRGEEELQALFHEACRFQQRTIDKVISGHGCDLLLQSLREEVTAEGRRDAFLHSDLFTQCWSFDLGTSQVTMPEGPFMFYGPMEASGYGACYNLLEDRAVLCLSALQSSPRSSLSLFCTNLTRVKDTLLSIT</sequence>
<dbReference type="PANTHER" id="PTHR22589:SF14">
    <property type="entry name" value="CHOLINE O-ACETYLTRANSFERASE"/>
    <property type="match status" value="1"/>
</dbReference>
<dbReference type="SUPFAM" id="SSF52777">
    <property type="entry name" value="CoA-dependent acyltransferases"/>
    <property type="match status" value="2"/>
</dbReference>
<evidence type="ECO:0000256" key="2">
    <source>
        <dbReference type="ARBA" id="ARBA00022679"/>
    </source>
</evidence>
<dbReference type="EMBL" id="KY709762">
    <property type="protein sequence ID" value="AVK72313.1"/>
    <property type="molecule type" value="mRNA"/>
</dbReference>